<protein>
    <submittedName>
        <fullName evidence="2">Putative actin patch protein</fullName>
    </submittedName>
</protein>
<keyword evidence="3" id="KW-1185">Reference proteome</keyword>
<dbReference type="EMBL" id="DF977462">
    <property type="protein sequence ID" value="GAW25955.1"/>
    <property type="molecule type" value="Genomic_DNA"/>
</dbReference>
<feature type="region of interest" description="Disordered" evidence="1">
    <location>
        <begin position="63"/>
        <end position="101"/>
    </location>
</feature>
<accession>A0A1S8A7P3</accession>
<reference evidence="2" key="1">
    <citation type="submission" date="2016-03" db="EMBL/GenBank/DDBJ databases">
        <title>Draft genome sequence of Rosellinia necatrix.</title>
        <authorList>
            <person name="Kanematsu S."/>
        </authorList>
    </citation>
    <scope>NUCLEOTIDE SEQUENCE [LARGE SCALE GENOMIC DNA]</scope>
    <source>
        <strain evidence="2">W97</strain>
    </source>
</reference>
<evidence type="ECO:0000313" key="2">
    <source>
        <dbReference type="EMBL" id="GAW25955.1"/>
    </source>
</evidence>
<evidence type="ECO:0000256" key="1">
    <source>
        <dbReference type="SAM" id="MobiDB-lite"/>
    </source>
</evidence>
<name>A0A1S8A7P3_ROSNE</name>
<organism evidence="2">
    <name type="scientific">Rosellinia necatrix</name>
    <name type="common">White root-rot fungus</name>
    <dbReference type="NCBI Taxonomy" id="77044"/>
    <lineage>
        <taxon>Eukaryota</taxon>
        <taxon>Fungi</taxon>
        <taxon>Dikarya</taxon>
        <taxon>Ascomycota</taxon>
        <taxon>Pezizomycotina</taxon>
        <taxon>Sordariomycetes</taxon>
        <taxon>Xylariomycetidae</taxon>
        <taxon>Xylariales</taxon>
        <taxon>Xylariaceae</taxon>
        <taxon>Rosellinia</taxon>
    </lineage>
</organism>
<sequence length="101" mass="10709">MLCTTRGRPAEKQPPGVIDESCPLLAAPLALEYISIYPALDAMLVVGQSVEVEANEAFTIPTAEAGREEESSKVQSVAGVGTLEEAARGRQRGRRCPKPAT</sequence>
<gene>
    <name evidence="2" type="ORF">SAMD00023353_1700080</name>
</gene>
<proteinExistence type="predicted"/>
<dbReference type="AlphaFoldDB" id="A0A1S8A7P3"/>
<evidence type="ECO:0000313" key="3">
    <source>
        <dbReference type="Proteomes" id="UP000054516"/>
    </source>
</evidence>
<dbReference type="Proteomes" id="UP000054516">
    <property type="component" value="Unassembled WGS sequence"/>
</dbReference>
<feature type="compositionally biased region" description="Basic residues" evidence="1">
    <location>
        <begin position="89"/>
        <end position="101"/>
    </location>
</feature>